<name>A0A931ALG8_9ACTN</name>
<evidence type="ECO:0000313" key="4">
    <source>
        <dbReference type="EMBL" id="MBF8193980.1"/>
    </source>
</evidence>
<keyword evidence="1" id="KW-0560">Oxidoreductase</keyword>
<organism evidence="4 5">
    <name type="scientific">Nonomuraea cypriaca</name>
    <dbReference type="NCBI Taxonomy" id="1187855"/>
    <lineage>
        <taxon>Bacteria</taxon>
        <taxon>Bacillati</taxon>
        <taxon>Actinomycetota</taxon>
        <taxon>Actinomycetes</taxon>
        <taxon>Streptosporangiales</taxon>
        <taxon>Streptosporangiaceae</taxon>
        <taxon>Nonomuraea</taxon>
    </lineage>
</organism>
<keyword evidence="5" id="KW-1185">Reference proteome</keyword>
<evidence type="ECO:0000256" key="2">
    <source>
        <dbReference type="ARBA" id="ARBA00023027"/>
    </source>
</evidence>
<dbReference type="SUPFAM" id="SSF52283">
    <property type="entry name" value="Formate/glycerate dehydrogenase catalytic domain-like"/>
    <property type="match status" value="1"/>
</dbReference>
<reference evidence="4" key="1">
    <citation type="submission" date="2020-11" db="EMBL/GenBank/DDBJ databases">
        <title>Whole-genome analyses of Nonomuraea sp. K274.</title>
        <authorList>
            <person name="Veyisoglu A."/>
        </authorList>
    </citation>
    <scope>NUCLEOTIDE SEQUENCE</scope>
    <source>
        <strain evidence="4">K274</strain>
    </source>
</reference>
<dbReference type="GO" id="GO:0051287">
    <property type="term" value="F:NAD binding"/>
    <property type="evidence" value="ECO:0007669"/>
    <property type="project" value="InterPro"/>
</dbReference>
<evidence type="ECO:0000259" key="3">
    <source>
        <dbReference type="Pfam" id="PF02826"/>
    </source>
</evidence>
<proteinExistence type="predicted"/>
<dbReference type="AlphaFoldDB" id="A0A931ALG8"/>
<dbReference type="PANTHER" id="PTHR10996:SF178">
    <property type="entry name" value="2-HYDROXYACID DEHYDROGENASE YGL185C-RELATED"/>
    <property type="match status" value="1"/>
</dbReference>
<dbReference type="SUPFAM" id="SSF51735">
    <property type="entry name" value="NAD(P)-binding Rossmann-fold domains"/>
    <property type="match status" value="1"/>
</dbReference>
<evidence type="ECO:0000256" key="1">
    <source>
        <dbReference type="ARBA" id="ARBA00023002"/>
    </source>
</evidence>
<keyword evidence="2" id="KW-0520">NAD</keyword>
<accession>A0A931ALG8</accession>
<dbReference type="Pfam" id="PF02826">
    <property type="entry name" value="2-Hacid_dh_C"/>
    <property type="match status" value="1"/>
</dbReference>
<dbReference type="InterPro" id="IPR036291">
    <property type="entry name" value="NAD(P)-bd_dom_sf"/>
</dbReference>
<dbReference type="GO" id="GO:0016618">
    <property type="term" value="F:hydroxypyruvate reductase [NAD(P)H] activity"/>
    <property type="evidence" value="ECO:0007669"/>
    <property type="project" value="TreeGrafter"/>
</dbReference>
<dbReference type="Proteomes" id="UP000605361">
    <property type="component" value="Unassembled WGS sequence"/>
</dbReference>
<dbReference type="GO" id="GO:0005829">
    <property type="term" value="C:cytosol"/>
    <property type="evidence" value="ECO:0007669"/>
    <property type="project" value="TreeGrafter"/>
</dbReference>
<dbReference type="RefSeq" id="WP_195902822.1">
    <property type="nucleotide sequence ID" value="NZ_JADOGI010000340.1"/>
</dbReference>
<evidence type="ECO:0000313" key="5">
    <source>
        <dbReference type="Proteomes" id="UP000605361"/>
    </source>
</evidence>
<dbReference type="Gene3D" id="3.40.50.720">
    <property type="entry name" value="NAD(P)-binding Rossmann-like Domain"/>
    <property type="match status" value="2"/>
</dbReference>
<dbReference type="GO" id="GO:0030267">
    <property type="term" value="F:glyoxylate reductase (NADPH) activity"/>
    <property type="evidence" value="ECO:0007669"/>
    <property type="project" value="TreeGrafter"/>
</dbReference>
<feature type="domain" description="D-isomer specific 2-hydroxyacid dehydrogenase NAD-binding" evidence="3">
    <location>
        <begin position="112"/>
        <end position="284"/>
    </location>
</feature>
<dbReference type="InterPro" id="IPR029753">
    <property type="entry name" value="D-isomer_DH_CS"/>
</dbReference>
<dbReference type="PANTHER" id="PTHR10996">
    <property type="entry name" value="2-HYDROXYACID DEHYDROGENASE-RELATED"/>
    <property type="match status" value="1"/>
</dbReference>
<comment type="caution">
    <text evidence="4">The sequence shown here is derived from an EMBL/GenBank/DDBJ whole genome shotgun (WGS) entry which is preliminary data.</text>
</comment>
<dbReference type="InterPro" id="IPR006140">
    <property type="entry name" value="D-isomer_DH_NAD-bd"/>
</dbReference>
<dbReference type="EMBL" id="JADOGI010000340">
    <property type="protein sequence ID" value="MBF8193980.1"/>
    <property type="molecule type" value="Genomic_DNA"/>
</dbReference>
<sequence length="324" mass="34615">MRPTLPPDLLGPELLARLDTVADVRRDPVHGRWDDPQARALLADATILLTGWGAPRIDTDLLDRAPMLGAVIHAAGSVKGLLAEEVWHRGIAVSSAAQANAVPVVEYTVAAITFAGKRVFRLAHDYRDGRWLGPRDGEDAGNNGITVGVVGASRIGRLVLAALADRDMRLLLADPYVDEETAATLGARLVDIDTLCASSDIVTLHAPALPQTRRLLDDRRLGLIRSGGVVINTARGSLIDTDALTRHCRSGRLDAVLDVTDPEPLPASHPLLSLPNVLLTPHIAGSRGNEVRRLGAYAVAEVERYLTGQPLQGAVSHQDLARIA</sequence>
<dbReference type="CDD" id="cd12167">
    <property type="entry name" value="2-Hacid_dh_8"/>
    <property type="match status" value="1"/>
</dbReference>
<protein>
    <submittedName>
        <fullName evidence="4">Hydroxyacid dehydrogenase</fullName>
    </submittedName>
</protein>
<dbReference type="InterPro" id="IPR050223">
    <property type="entry name" value="D-isomer_2-hydroxyacid_DH"/>
</dbReference>
<gene>
    <name evidence="4" type="ORF">ITP53_51560</name>
</gene>
<dbReference type="PROSITE" id="PS00670">
    <property type="entry name" value="D_2_HYDROXYACID_DH_2"/>
    <property type="match status" value="1"/>
</dbReference>